<dbReference type="KEGG" id="scm:SCHCO_02725950"/>
<dbReference type="Proteomes" id="UP000007431">
    <property type="component" value="Unassembled WGS sequence"/>
</dbReference>
<gene>
    <name evidence="2" type="ORF">SCHCODRAFT_107467</name>
</gene>
<dbReference type="InterPro" id="IPR001810">
    <property type="entry name" value="F-box_dom"/>
</dbReference>
<dbReference type="AlphaFoldDB" id="D8PYA9"/>
<dbReference type="RefSeq" id="XP_003034120.1">
    <property type="nucleotide sequence ID" value="XM_003034074.1"/>
</dbReference>
<dbReference type="EMBL" id="GL377304">
    <property type="protein sequence ID" value="EFI99217.1"/>
    <property type="molecule type" value="Genomic_DNA"/>
</dbReference>
<protein>
    <recommendedName>
        <fullName evidence="1">F-box domain-containing protein</fullName>
    </recommendedName>
</protein>
<dbReference type="OrthoDB" id="3221235at2759"/>
<dbReference type="SUPFAM" id="SSF52047">
    <property type="entry name" value="RNI-like"/>
    <property type="match status" value="1"/>
</dbReference>
<proteinExistence type="predicted"/>
<reference evidence="2 3" key="1">
    <citation type="journal article" date="2010" name="Nat. Biotechnol.">
        <title>Genome sequence of the model mushroom Schizophyllum commune.</title>
        <authorList>
            <person name="Ohm R.A."/>
            <person name="de Jong J.F."/>
            <person name="Lugones L.G."/>
            <person name="Aerts A."/>
            <person name="Kothe E."/>
            <person name="Stajich J.E."/>
            <person name="de Vries R.P."/>
            <person name="Record E."/>
            <person name="Levasseur A."/>
            <person name="Baker S.E."/>
            <person name="Bartholomew K.A."/>
            <person name="Coutinho P.M."/>
            <person name="Erdmann S."/>
            <person name="Fowler T.J."/>
            <person name="Gathman A.C."/>
            <person name="Lombard V."/>
            <person name="Henrissat B."/>
            <person name="Knabe N."/>
            <person name="Kuees U."/>
            <person name="Lilly W.W."/>
            <person name="Lindquist E."/>
            <person name="Lucas S."/>
            <person name="Magnuson J.K."/>
            <person name="Piumi F."/>
            <person name="Raudaskoski M."/>
            <person name="Salamov A."/>
            <person name="Schmutz J."/>
            <person name="Schwarze F.W.M.R."/>
            <person name="vanKuyk P.A."/>
            <person name="Horton J.S."/>
            <person name="Grigoriev I.V."/>
            <person name="Woesten H.A.B."/>
        </authorList>
    </citation>
    <scope>NUCLEOTIDE SEQUENCE [LARGE SCALE GENOMIC DNA]</scope>
    <source>
        <strain evidence="3">H4-8 / FGSC 9210</strain>
    </source>
</reference>
<organism evidence="3">
    <name type="scientific">Schizophyllum commune (strain H4-8 / FGSC 9210)</name>
    <name type="common">Split gill fungus</name>
    <dbReference type="NCBI Taxonomy" id="578458"/>
    <lineage>
        <taxon>Eukaryota</taxon>
        <taxon>Fungi</taxon>
        <taxon>Dikarya</taxon>
        <taxon>Basidiomycota</taxon>
        <taxon>Agaricomycotina</taxon>
        <taxon>Agaricomycetes</taxon>
        <taxon>Agaricomycetidae</taxon>
        <taxon>Agaricales</taxon>
        <taxon>Schizophyllaceae</taxon>
        <taxon>Schizophyllum</taxon>
    </lineage>
</organism>
<keyword evidence="3" id="KW-1185">Reference proteome</keyword>
<evidence type="ECO:0000313" key="2">
    <source>
        <dbReference type="EMBL" id="EFI99217.1"/>
    </source>
</evidence>
<evidence type="ECO:0000313" key="3">
    <source>
        <dbReference type="Proteomes" id="UP000007431"/>
    </source>
</evidence>
<feature type="domain" description="F-box" evidence="1">
    <location>
        <begin position="130"/>
        <end position="184"/>
    </location>
</feature>
<dbReference type="SUPFAM" id="SSF81383">
    <property type="entry name" value="F-box domain"/>
    <property type="match status" value="1"/>
</dbReference>
<dbReference type="InterPro" id="IPR032675">
    <property type="entry name" value="LRR_dom_sf"/>
</dbReference>
<dbReference type="InParanoid" id="D8PYA9"/>
<feature type="non-terminal residue" evidence="2">
    <location>
        <position position="562"/>
    </location>
</feature>
<sequence>MQESTKRCSAHSHDICIDLPVLLLLPGSLHKSSASAIRNKLLLFPSFDVLNHNGFIVYLGVAKDAFRSGPAYSPSDPGLGRFVAQSIEVFEEGEAILRPISSGLPDLEDLVDRAERQKDLNKAFVAPVRRVPPELLSQIFLIVVADSHLLRLHEVRLCRSFARVCHAWRELALATPQLWSNVSFWLNGSDNWQNLFARELQLTRDRPIDVTLQQPLGDRQPTRSWAILASQSNRWRALTVYLAGGALQHINPQPLVCSSLVSISFKDPWLKLGRSENTNDNTRMLFSMLEDAPLLRTVEIRVATARGSYRMCLPSSWRLSALLVQFGYCEDVRRLLPMVQQYSRTLETLDFAIGRTEPGLMPLGPGLSLPQLTELICGTHGSQLIRHVKAPKLRFLHIVQHLEDLCNAPFPDILSTAQYVSCFKSLRELHLRNVSWSTDSLIDTLNELTNLECLRMLESGHEYSGKLVTRELFERLTRGGVDADDKVIDHDHLCPLPNLTTMTVTVHCPVAEDDALIPAARRMALSRAKVEGERLVRLAVFSFRYRMSQDSDRWTSISLELL</sequence>
<dbReference type="GeneID" id="9592277"/>
<dbReference type="Gene3D" id="1.20.1280.50">
    <property type="match status" value="1"/>
</dbReference>
<dbReference type="InterPro" id="IPR036047">
    <property type="entry name" value="F-box-like_dom_sf"/>
</dbReference>
<dbReference type="HOGENOM" id="CLU_449086_0_0_1"/>
<accession>D8PYA9</accession>
<dbReference type="VEuPathDB" id="FungiDB:SCHCODRAFT_02725950"/>
<evidence type="ECO:0000259" key="1">
    <source>
        <dbReference type="Pfam" id="PF12937"/>
    </source>
</evidence>
<dbReference type="Pfam" id="PF12937">
    <property type="entry name" value="F-box-like"/>
    <property type="match status" value="1"/>
</dbReference>
<dbReference type="OMA" id="HTIRSCE"/>
<name>D8PYA9_SCHCM</name>
<dbReference type="Gene3D" id="3.80.10.10">
    <property type="entry name" value="Ribonuclease Inhibitor"/>
    <property type="match status" value="1"/>
</dbReference>